<evidence type="ECO:0000256" key="3">
    <source>
        <dbReference type="ARBA" id="ARBA00023235"/>
    </source>
</evidence>
<dbReference type="CDD" id="cd09020">
    <property type="entry name" value="D-hex-6-P-epi_like"/>
    <property type="match status" value="1"/>
</dbReference>
<dbReference type="InterPro" id="IPR014718">
    <property type="entry name" value="GH-type_carb-bd"/>
</dbReference>
<dbReference type="EMBL" id="BMLT01000012">
    <property type="protein sequence ID" value="GGO87358.1"/>
    <property type="molecule type" value="Genomic_DNA"/>
</dbReference>
<organism evidence="6 7">
    <name type="scientific">Marinobacterium nitratireducens</name>
    <dbReference type="NCBI Taxonomy" id="518897"/>
    <lineage>
        <taxon>Bacteria</taxon>
        <taxon>Pseudomonadati</taxon>
        <taxon>Pseudomonadota</taxon>
        <taxon>Gammaproteobacteria</taxon>
        <taxon>Oceanospirillales</taxon>
        <taxon>Oceanospirillaceae</taxon>
        <taxon>Marinobacterium</taxon>
    </lineage>
</organism>
<dbReference type="Gene3D" id="2.70.98.10">
    <property type="match status" value="1"/>
</dbReference>
<keyword evidence="7" id="KW-1185">Reference proteome</keyword>
<evidence type="ECO:0000256" key="2">
    <source>
        <dbReference type="ARBA" id="ARBA00005866"/>
    </source>
</evidence>
<sequence length="291" mass="31636">MRQQIEALFSALPDGIHEQQLQNFELLLIKGSWGELALARQGAQVLHFRPAGEAPLLWISDCAKAPPAPIRGGVPLCWPWFGDHPSQAGQPAHGVARTARWDWRLQNAGADGVQLRAEPTRNLWSGLEVGLEVRVRGSAIELLLESRNVAQQPVELTQALHSYLAVADVGRIEILGLRDCDYLDKLRDGRRASQDGELRVESALDRVYRHTGVTEVLDPVLQRRLRVAKSGSGSTVVWNPGVGAAGLSDVGMDQQPRFVCVEAANTGLDPVRLAPGESRRIGTVLSVGPLA</sequence>
<feature type="active site" evidence="5">
    <location>
        <position position="262"/>
    </location>
</feature>
<dbReference type="GO" id="GO:0005975">
    <property type="term" value="P:carbohydrate metabolic process"/>
    <property type="evidence" value="ECO:0007669"/>
    <property type="project" value="InterPro"/>
</dbReference>
<evidence type="ECO:0000313" key="7">
    <source>
        <dbReference type="Proteomes" id="UP000599578"/>
    </source>
</evidence>
<dbReference type="PANTHER" id="PTHR11122:SF13">
    <property type="entry name" value="GLUCOSE-6-PHOSPHATE 1-EPIMERASE"/>
    <property type="match status" value="1"/>
</dbReference>
<dbReference type="Pfam" id="PF01263">
    <property type="entry name" value="Aldose_epim"/>
    <property type="match status" value="1"/>
</dbReference>
<evidence type="ECO:0000313" key="6">
    <source>
        <dbReference type="EMBL" id="GGO87358.1"/>
    </source>
</evidence>
<gene>
    <name evidence="6" type="ORF">GCM10011348_40360</name>
</gene>
<accession>A0A917ZP19</accession>
<dbReference type="InterPro" id="IPR011013">
    <property type="entry name" value="Gal_mutarotase_sf_dom"/>
</dbReference>
<dbReference type="Proteomes" id="UP000599578">
    <property type="component" value="Unassembled WGS sequence"/>
</dbReference>
<evidence type="ECO:0000256" key="4">
    <source>
        <dbReference type="PIRNR" id="PIRNR016020"/>
    </source>
</evidence>
<evidence type="ECO:0000256" key="1">
    <source>
        <dbReference type="ARBA" id="ARBA00001096"/>
    </source>
</evidence>
<protein>
    <recommendedName>
        <fullName evidence="4">Putative glucose-6-phosphate 1-epimerase</fullName>
        <ecNumber evidence="4">5.1.3.15</ecNumber>
    </recommendedName>
</protein>
<dbReference type="GO" id="GO:0030246">
    <property type="term" value="F:carbohydrate binding"/>
    <property type="evidence" value="ECO:0007669"/>
    <property type="project" value="UniProtKB-UniRule"/>
</dbReference>
<reference evidence="6 7" key="1">
    <citation type="journal article" date="2014" name="Int. J. Syst. Evol. Microbiol.">
        <title>Complete genome sequence of Corynebacterium casei LMG S-19264T (=DSM 44701T), isolated from a smear-ripened cheese.</title>
        <authorList>
            <consortium name="US DOE Joint Genome Institute (JGI-PGF)"/>
            <person name="Walter F."/>
            <person name="Albersmeier A."/>
            <person name="Kalinowski J."/>
            <person name="Ruckert C."/>
        </authorList>
    </citation>
    <scope>NUCLEOTIDE SEQUENCE [LARGE SCALE GENOMIC DNA]</scope>
    <source>
        <strain evidence="6 7">CGMCC 1.7286</strain>
    </source>
</reference>
<comment type="similarity">
    <text evidence="2 4">Belongs to the glucose-6-phosphate 1-epimerase family.</text>
</comment>
<dbReference type="InterPro" id="IPR025532">
    <property type="entry name" value="G6P_1-epimerase"/>
</dbReference>
<dbReference type="PANTHER" id="PTHR11122">
    <property type="entry name" value="APOSPORY-ASSOCIATED PROTEIN C-RELATED"/>
    <property type="match status" value="1"/>
</dbReference>
<comment type="caution">
    <text evidence="6">The sequence shown here is derived from an EMBL/GenBank/DDBJ whole genome shotgun (WGS) entry which is preliminary data.</text>
</comment>
<proteinExistence type="inferred from homology"/>
<evidence type="ECO:0000256" key="5">
    <source>
        <dbReference type="PIRSR" id="PIRSR016020-1"/>
    </source>
</evidence>
<dbReference type="SUPFAM" id="SSF74650">
    <property type="entry name" value="Galactose mutarotase-like"/>
    <property type="match status" value="1"/>
</dbReference>
<feature type="active site" evidence="5">
    <location>
        <position position="161"/>
    </location>
</feature>
<name>A0A917ZP19_9GAMM</name>
<dbReference type="RefSeq" id="WP_188862434.1">
    <property type="nucleotide sequence ID" value="NZ_BMLT01000012.1"/>
</dbReference>
<dbReference type="InterPro" id="IPR008183">
    <property type="entry name" value="Aldose_1/G6P_1-epimerase"/>
</dbReference>
<dbReference type="GO" id="GO:0047938">
    <property type="term" value="F:glucose-6-phosphate 1-epimerase activity"/>
    <property type="evidence" value="ECO:0007669"/>
    <property type="project" value="UniProtKB-UniRule"/>
</dbReference>
<keyword evidence="3 4" id="KW-0413">Isomerase</keyword>
<dbReference type="EC" id="5.1.3.15" evidence="4"/>
<dbReference type="PIRSF" id="PIRSF016020">
    <property type="entry name" value="PHexose_mutarotase"/>
    <property type="match status" value="1"/>
</dbReference>
<dbReference type="AlphaFoldDB" id="A0A917ZP19"/>
<comment type="catalytic activity">
    <reaction evidence="1">
        <text>alpha-D-glucose 6-phosphate = beta-D-glucose 6-phosphate</text>
        <dbReference type="Rhea" id="RHEA:16249"/>
        <dbReference type="ChEBI" id="CHEBI:58225"/>
        <dbReference type="ChEBI" id="CHEBI:58247"/>
        <dbReference type="EC" id="5.1.3.15"/>
    </reaction>
</comment>